<organism evidence="4 5">
    <name type="scientific">Siccirubricoccus deserti</name>
    <dbReference type="NCBI Taxonomy" id="2013562"/>
    <lineage>
        <taxon>Bacteria</taxon>
        <taxon>Pseudomonadati</taxon>
        <taxon>Pseudomonadota</taxon>
        <taxon>Alphaproteobacteria</taxon>
        <taxon>Acetobacterales</taxon>
        <taxon>Roseomonadaceae</taxon>
        <taxon>Siccirubricoccus</taxon>
    </lineage>
</organism>
<accession>A0A9X0QX99</accession>
<reference evidence="4" key="1">
    <citation type="submission" date="2020-08" db="EMBL/GenBank/DDBJ databases">
        <authorList>
            <person name="Hu Y."/>
            <person name="Nguyen S.V."/>
            <person name="Li F."/>
            <person name="Fanning S."/>
        </authorList>
    </citation>
    <scope>NUCLEOTIDE SEQUENCE</scope>
    <source>
        <strain evidence="4">SYSU D8009</strain>
    </source>
</reference>
<evidence type="ECO:0000259" key="3">
    <source>
        <dbReference type="Pfam" id="PF00210"/>
    </source>
</evidence>
<proteinExistence type="inferred from homology"/>
<dbReference type="PIRSF" id="PIRSF005900">
    <property type="entry name" value="Dps"/>
    <property type="match status" value="1"/>
</dbReference>
<gene>
    <name evidence="4" type="primary">dps</name>
    <name evidence="4" type="synonym">pexB</name>
    <name evidence="4" type="ORF">H7965_08245</name>
</gene>
<dbReference type="EMBL" id="JACOMF010000007">
    <property type="protein sequence ID" value="MBC4015315.1"/>
    <property type="molecule type" value="Genomic_DNA"/>
</dbReference>
<dbReference type="PANTHER" id="PTHR42932">
    <property type="entry name" value="GENERAL STRESS PROTEIN 20U"/>
    <property type="match status" value="1"/>
</dbReference>
<dbReference type="GO" id="GO:0008199">
    <property type="term" value="F:ferric iron binding"/>
    <property type="evidence" value="ECO:0007669"/>
    <property type="project" value="InterPro"/>
</dbReference>
<dbReference type="PROSITE" id="PS00818">
    <property type="entry name" value="DPS_1"/>
    <property type="match status" value="1"/>
</dbReference>
<evidence type="ECO:0000256" key="1">
    <source>
        <dbReference type="ARBA" id="ARBA00009497"/>
    </source>
</evidence>
<dbReference type="InterPro" id="IPR023188">
    <property type="entry name" value="DPS_DNA-bd_CS"/>
</dbReference>
<dbReference type="CDD" id="cd01043">
    <property type="entry name" value="DPS"/>
    <property type="match status" value="1"/>
</dbReference>
<dbReference type="NCBIfam" id="NF006975">
    <property type="entry name" value="PRK09448.1"/>
    <property type="match status" value="1"/>
</dbReference>
<keyword evidence="5" id="KW-1185">Reference proteome</keyword>
<dbReference type="Gene3D" id="1.20.1260.10">
    <property type="match status" value="1"/>
</dbReference>
<sequence>MAKSADKSAAIQSTRNDVPTNAKQVSIGVLQGCLADSTDLFNATRQAHWNVKGPHFGELHRLFEEFYTALVTSTDDLAERIVQLGGTANGTSQVVAGGTRLPPYPTDLYAGMDHVKALADRYAMVAKTLREGIDQTDEAGDADTADLLTEQSRATDKMLWMLEAHLPADKAP</sequence>
<evidence type="ECO:0000256" key="2">
    <source>
        <dbReference type="RuleBase" id="RU003875"/>
    </source>
</evidence>
<dbReference type="PRINTS" id="PR01346">
    <property type="entry name" value="HELNAPAPROT"/>
</dbReference>
<name>A0A9X0QX99_9PROT</name>
<dbReference type="PANTHER" id="PTHR42932:SF3">
    <property type="entry name" value="DNA PROTECTION DURING STARVATION PROTEIN"/>
    <property type="match status" value="1"/>
</dbReference>
<evidence type="ECO:0000313" key="4">
    <source>
        <dbReference type="EMBL" id="MBC4015315.1"/>
    </source>
</evidence>
<feature type="domain" description="Ferritin/DPS" evidence="3">
    <location>
        <begin position="32"/>
        <end position="166"/>
    </location>
</feature>
<dbReference type="InterPro" id="IPR002177">
    <property type="entry name" value="DPS_DNA-bd"/>
</dbReference>
<dbReference type="SUPFAM" id="SSF47240">
    <property type="entry name" value="Ferritin-like"/>
    <property type="match status" value="1"/>
</dbReference>
<evidence type="ECO:0000313" key="5">
    <source>
        <dbReference type="Proteomes" id="UP000600101"/>
    </source>
</evidence>
<comment type="similarity">
    <text evidence="1 2">Belongs to the Dps family.</text>
</comment>
<dbReference type="Proteomes" id="UP000600101">
    <property type="component" value="Unassembled WGS sequence"/>
</dbReference>
<protein>
    <submittedName>
        <fullName evidence="4">DNA starvation/stationary phase protection protein Dps</fullName>
    </submittedName>
</protein>
<dbReference type="AlphaFoldDB" id="A0A9X0QX99"/>
<dbReference type="InterPro" id="IPR009078">
    <property type="entry name" value="Ferritin-like_SF"/>
</dbReference>
<dbReference type="InterPro" id="IPR008331">
    <property type="entry name" value="Ferritin_DPS_dom"/>
</dbReference>
<dbReference type="Pfam" id="PF00210">
    <property type="entry name" value="Ferritin"/>
    <property type="match status" value="1"/>
</dbReference>
<comment type="caution">
    <text evidence="4">The sequence shown here is derived from an EMBL/GenBank/DDBJ whole genome shotgun (WGS) entry which is preliminary data.</text>
</comment>
<dbReference type="GO" id="GO:0016722">
    <property type="term" value="F:oxidoreductase activity, acting on metal ions"/>
    <property type="evidence" value="ECO:0007669"/>
    <property type="project" value="InterPro"/>
</dbReference>
<dbReference type="InterPro" id="IPR012347">
    <property type="entry name" value="Ferritin-like"/>
</dbReference>
<dbReference type="RefSeq" id="WP_186770091.1">
    <property type="nucleotide sequence ID" value="NZ_JACOMF010000007.1"/>
</dbReference>